<sequence length="558" mass="58539">MAKTQLYDTTRTVVDLQLVDDLTNNFTKDGGRQRERGRGKDDLLGDTSSVSVNPPSVSVSDQLTNRTPIIPEPSDDVLTLTPSASSNTIDQGVSESLPNSVSGVSEKVASPIVENEPISGVSLAETPLSTESVRGQGNGAAKGQKQPLDTTSGGGESLLGHQGSDRGGRPENRGRDFVGEPVGGPPEGKGPPEDHGGGGGEPEESAGNNLSFPVIWAEGSGLTVPGTPDEFTFTTPYDLNEDGKINDADKIEGYYQFAQKTTGNLWQAETASVDGAPIYVTEIDWGDSLESVDMNVGRPIRVELSLYKDLGITYGNEADLPDEMLSFPMTMLDNPSSPDEVQGAGFTEYNPNNPSSGTFPDTRVNTQMITEATVYSTQAYLIIQPLVGTSEQVEDGDLFWNGSQWEDADLTDQVSIGDPLTGITFAGELNVGGKVIYGLSEGGWQPTQVGDYRITFYIAPDANTQLDYASIRLAAEEEVTTLAAEEGEDSGDTSGGIAVVVGDLNLSYIDISVVDGGGGGIGGSGGHNDSLSASSLDFNAISSELSGLSSGTQSSFVM</sequence>
<feature type="compositionally biased region" description="Basic and acidic residues" evidence="1">
    <location>
        <begin position="163"/>
        <end position="178"/>
    </location>
</feature>
<feature type="compositionally biased region" description="Basic and acidic residues" evidence="1">
    <location>
        <begin position="29"/>
        <end position="43"/>
    </location>
</feature>
<feature type="compositionally biased region" description="Polar residues" evidence="1">
    <location>
        <begin position="80"/>
        <end position="102"/>
    </location>
</feature>
<dbReference type="RefSeq" id="WP_012597000.1">
    <property type="nucleotide sequence ID" value="NC_011726.1"/>
</dbReference>
<accession>B7K436</accession>
<organism evidence="2 3">
    <name type="scientific">Rippkaea orientalis (strain PCC 8801 / RF-1)</name>
    <name type="common">Cyanothece sp. (strain PCC 8801)</name>
    <dbReference type="NCBI Taxonomy" id="41431"/>
    <lineage>
        <taxon>Bacteria</taxon>
        <taxon>Bacillati</taxon>
        <taxon>Cyanobacteriota</taxon>
        <taxon>Cyanophyceae</taxon>
        <taxon>Oscillatoriophycideae</taxon>
        <taxon>Chroococcales</taxon>
        <taxon>Aphanothecaceae</taxon>
        <taxon>Rippkaea</taxon>
        <taxon>Rippkaea orientalis</taxon>
    </lineage>
</organism>
<dbReference type="OrthoDB" id="574748at2"/>
<dbReference type="KEGG" id="cyp:PCC8801_3792"/>
<dbReference type="HOGENOM" id="CLU_493257_0_0_3"/>
<name>B7K436_RIPO1</name>
<proteinExistence type="predicted"/>
<evidence type="ECO:0000313" key="3">
    <source>
        <dbReference type="Proteomes" id="UP000008204"/>
    </source>
</evidence>
<feature type="region of interest" description="Disordered" evidence="1">
    <location>
        <begin position="27"/>
        <end position="102"/>
    </location>
</feature>
<dbReference type="Proteomes" id="UP000008204">
    <property type="component" value="Chromosome"/>
</dbReference>
<feature type="compositionally biased region" description="Low complexity" evidence="1">
    <location>
        <begin position="48"/>
        <end position="60"/>
    </location>
</feature>
<protein>
    <submittedName>
        <fullName evidence="2">Uncharacterized protein</fullName>
    </submittedName>
</protein>
<reference evidence="3" key="1">
    <citation type="journal article" date="2011" name="MBio">
        <title>Novel metabolic attributes of the genus Cyanothece, comprising a group of unicellular nitrogen-fixing Cyanobacteria.</title>
        <authorList>
            <person name="Bandyopadhyay A."/>
            <person name="Elvitigala T."/>
            <person name="Welsh E."/>
            <person name="Stockel J."/>
            <person name="Liberton M."/>
            <person name="Min H."/>
            <person name="Sherman L.A."/>
            <person name="Pakrasi H.B."/>
        </authorList>
    </citation>
    <scope>NUCLEOTIDE SEQUENCE [LARGE SCALE GENOMIC DNA]</scope>
    <source>
        <strain evidence="3">PCC 8801</strain>
    </source>
</reference>
<dbReference type="AlphaFoldDB" id="B7K436"/>
<keyword evidence="3" id="KW-1185">Reference proteome</keyword>
<feature type="region of interest" description="Disordered" evidence="1">
    <location>
        <begin position="120"/>
        <end position="208"/>
    </location>
</feature>
<dbReference type="eggNOG" id="ENOG50321W5">
    <property type="taxonomic scope" value="Bacteria"/>
</dbReference>
<evidence type="ECO:0000313" key="2">
    <source>
        <dbReference type="EMBL" id="ACK67742.1"/>
    </source>
</evidence>
<gene>
    <name evidence="2" type="ordered locus">PCC8801_3792</name>
</gene>
<dbReference type="EMBL" id="CP001287">
    <property type="protein sequence ID" value="ACK67742.1"/>
    <property type="molecule type" value="Genomic_DNA"/>
</dbReference>
<evidence type="ECO:0000256" key="1">
    <source>
        <dbReference type="SAM" id="MobiDB-lite"/>
    </source>
</evidence>